<protein>
    <submittedName>
        <fullName evidence="3">Uncharacterized protein</fullName>
    </submittedName>
</protein>
<accession>A0A8J3YK17</accession>
<keyword evidence="2" id="KW-1133">Transmembrane helix</keyword>
<gene>
    <name evidence="3" type="ORF">Val02_27130</name>
</gene>
<comment type="caution">
    <text evidence="3">The sequence shown here is derived from an EMBL/GenBank/DDBJ whole genome shotgun (WGS) entry which is preliminary data.</text>
</comment>
<keyword evidence="2" id="KW-0472">Membrane</keyword>
<dbReference type="Proteomes" id="UP000619260">
    <property type="component" value="Unassembled WGS sequence"/>
</dbReference>
<proteinExistence type="predicted"/>
<feature type="transmembrane region" description="Helical" evidence="2">
    <location>
        <begin position="259"/>
        <end position="282"/>
    </location>
</feature>
<feature type="transmembrane region" description="Helical" evidence="2">
    <location>
        <begin position="195"/>
        <end position="216"/>
    </location>
</feature>
<evidence type="ECO:0000313" key="4">
    <source>
        <dbReference type="Proteomes" id="UP000619260"/>
    </source>
</evidence>
<dbReference type="EMBL" id="BOPF01000008">
    <property type="protein sequence ID" value="GIJ45827.1"/>
    <property type="molecule type" value="Genomic_DNA"/>
</dbReference>
<keyword evidence="2" id="KW-0812">Transmembrane</keyword>
<sequence>MEPHRRYSDDDQTWYGGEWDAGRRGGAGAPEPRSSDDRPAWATTSGSFDTLGPRSGEPLPPLPGDSGPSTDPGETSRRTVESIDVGPLRRPQPSGEFRAFGDPEPTSTPPRDYPSSAPSREYPGEYEPEPASNVSAAPTGPVLAAPSLAAYGPGAGTTYGTPPPSAFNAPTSAVNMVGGVGGQNVYQTKKTGLQLGIAVLVVLFEIPALLVLFSSIMSDVMIIPGTISGVFLVAGLPPFGAGVYGLLSGAASGAGGLRLWGRTPLAYLPVGIVLFLCAALAAG</sequence>
<evidence type="ECO:0000256" key="2">
    <source>
        <dbReference type="SAM" id="Phobius"/>
    </source>
</evidence>
<feature type="transmembrane region" description="Helical" evidence="2">
    <location>
        <begin position="222"/>
        <end position="247"/>
    </location>
</feature>
<reference evidence="3" key="1">
    <citation type="submission" date="2021-01" db="EMBL/GenBank/DDBJ databases">
        <title>Whole genome shotgun sequence of Virgisporangium aliadipatigenens NBRC 105644.</title>
        <authorList>
            <person name="Komaki H."/>
            <person name="Tamura T."/>
        </authorList>
    </citation>
    <scope>NUCLEOTIDE SEQUENCE</scope>
    <source>
        <strain evidence="3">NBRC 105644</strain>
    </source>
</reference>
<feature type="compositionally biased region" description="Low complexity" evidence="1">
    <location>
        <begin position="64"/>
        <end position="73"/>
    </location>
</feature>
<name>A0A8J3YK17_9ACTN</name>
<feature type="region of interest" description="Disordered" evidence="1">
    <location>
        <begin position="1"/>
        <end position="138"/>
    </location>
</feature>
<evidence type="ECO:0000256" key="1">
    <source>
        <dbReference type="SAM" id="MobiDB-lite"/>
    </source>
</evidence>
<dbReference type="AlphaFoldDB" id="A0A8J3YK17"/>
<keyword evidence="4" id="KW-1185">Reference proteome</keyword>
<dbReference type="RefSeq" id="WP_203899365.1">
    <property type="nucleotide sequence ID" value="NZ_BOPF01000008.1"/>
</dbReference>
<evidence type="ECO:0000313" key="3">
    <source>
        <dbReference type="EMBL" id="GIJ45827.1"/>
    </source>
</evidence>
<organism evidence="3 4">
    <name type="scientific">Virgisporangium aliadipatigenens</name>
    <dbReference type="NCBI Taxonomy" id="741659"/>
    <lineage>
        <taxon>Bacteria</taxon>
        <taxon>Bacillati</taxon>
        <taxon>Actinomycetota</taxon>
        <taxon>Actinomycetes</taxon>
        <taxon>Micromonosporales</taxon>
        <taxon>Micromonosporaceae</taxon>
        <taxon>Virgisporangium</taxon>
    </lineage>
</organism>